<reference evidence="4" key="1">
    <citation type="submission" date="2016-10" db="EMBL/GenBank/DDBJ databases">
        <authorList>
            <person name="Varghese N."/>
        </authorList>
    </citation>
    <scope>NUCLEOTIDE SEQUENCE [LARGE SCALE GENOMIC DNA]</scope>
    <source>
        <strain evidence="4">Nsp8</strain>
    </source>
</reference>
<dbReference type="InterPro" id="IPR001322">
    <property type="entry name" value="Lamin_tail_dom"/>
</dbReference>
<dbReference type="AlphaFoldDB" id="A0A1I5C1Z7"/>
<evidence type="ECO:0000259" key="2">
    <source>
        <dbReference type="Pfam" id="PF00932"/>
    </source>
</evidence>
<dbReference type="InterPro" id="IPR019268">
    <property type="entry name" value="DUF2278"/>
</dbReference>
<keyword evidence="4" id="KW-1185">Reference proteome</keyword>
<dbReference type="InterPro" id="IPR036415">
    <property type="entry name" value="Lamin_tail_dom_sf"/>
</dbReference>
<accession>A0A1I5C1Z7</accession>
<dbReference type="Proteomes" id="UP000183107">
    <property type="component" value="Unassembled WGS sequence"/>
</dbReference>
<name>A0A1I5C1Z7_9PROT</name>
<evidence type="ECO:0000256" key="1">
    <source>
        <dbReference type="SAM" id="MobiDB-lite"/>
    </source>
</evidence>
<dbReference type="SUPFAM" id="SSF74853">
    <property type="entry name" value="Lamin A/C globular tail domain"/>
    <property type="match status" value="1"/>
</dbReference>
<dbReference type="Pfam" id="PF00932">
    <property type="entry name" value="LTD"/>
    <property type="match status" value="1"/>
</dbReference>
<evidence type="ECO:0000313" key="3">
    <source>
        <dbReference type="EMBL" id="SFN80882.1"/>
    </source>
</evidence>
<gene>
    <name evidence="3" type="ORF">SAMN05216386_1922</name>
</gene>
<dbReference type="RefSeq" id="WP_074796967.1">
    <property type="nucleotide sequence ID" value="NZ_FOVJ01000003.1"/>
</dbReference>
<proteinExistence type="predicted"/>
<dbReference type="OrthoDB" id="291334at2"/>
<evidence type="ECO:0000313" key="4">
    <source>
        <dbReference type="Proteomes" id="UP000183107"/>
    </source>
</evidence>
<feature type="region of interest" description="Disordered" evidence="1">
    <location>
        <begin position="214"/>
        <end position="234"/>
    </location>
</feature>
<sequence length="345" mass="37848">MPLNSYGVLKGRAISRRLGSGSSPHYQIHIVDEIGVNYRIAINVKSQLAPSELMYHIKSHFIHPLTEVVSVLPSGFNRLAPNPESGALDLIRGNLVQAGLMTPLPHDLPGPDNDLNEKLDQIVQRAMADEEALVYAFGERWGPESNKADKYFGFLPGNGIHDIHMNQGNVGRFIADDGVWQDGGLLFQFPLQQQWTAVFLKFQSQSWHTDDVTGHTLSAGEEHEPINPDPVVPQPTESLPDGLVRIIAALVNSKESPEKEWVQLLNASDRVISLAGWHLADKQKAKMPLSGTLEPGATLRVEVQPPAALSNKGGIITLLNQNGLKVHGVSYTKQQANQPGWTIVF</sequence>
<organism evidence="3 4">
    <name type="scientific">Nitrosospira briensis</name>
    <dbReference type="NCBI Taxonomy" id="35799"/>
    <lineage>
        <taxon>Bacteria</taxon>
        <taxon>Pseudomonadati</taxon>
        <taxon>Pseudomonadota</taxon>
        <taxon>Betaproteobacteria</taxon>
        <taxon>Nitrosomonadales</taxon>
        <taxon>Nitrosomonadaceae</taxon>
        <taxon>Nitrosospira</taxon>
    </lineage>
</organism>
<dbReference type="EMBL" id="FOVJ01000003">
    <property type="protein sequence ID" value="SFN80882.1"/>
    <property type="molecule type" value="Genomic_DNA"/>
</dbReference>
<dbReference type="Pfam" id="PF10042">
    <property type="entry name" value="DUF2278"/>
    <property type="match status" value="1"/>
</dbReference>
<dbReference type="Gene3D" id="2.60.40.1260">
    <property type="entry name" value="Lamin Tail domain"/>
    <property type="match status" value="1"/>
</dbReference>
<feature type="domain" description="LTD" evidence="2">
    <location>
        <begin position="251"/>
        <end position="332"/>
    </location>
</feature>
<protein>
    <submittedName>
        <fullName evidence="3">Uncharacterized protein YukJ</fullName>
    </submittedName>
</protein>